<dbReference type="AlphaFoldDB" id="A0A1H7NF16"/>
<gene>
    <name evidence="2" type="ORF">SAMN05216387_106144</name>
</gene>
<keyword evidence="1" id="KW-0472">Membrane</keyword>
<feature type="transmembrane region" description="Helical" evidence="1">
    <location>
        <begin position="70"/>
        <end position="93"/>
    </location>
</feature>
<dbReference type="EMBL" id="FOBH01000006">
    <property type="protein sequence ID" value="SEL21575.1"/>
    <property type="molecule type" value="Genomic_DNA"/>
</dbReference>
<proteinExistence type="predicted"/>
<organism evidence="2 3">
    <name type="scientific">Nitrosovibrio tenuis</name>
    <dbReference type="NCBI Taxonomy" id="1233"/>
    <lineage>
        <taxon>Bacteria</taxon>
        <taxon>Pseudomonadati</taxon>
        <taxon>Pseudomonadota</taxon>
        <taxon>Betaproteobacteria</taxon>
        <taxon>Nitrosomonadales</taxon>
        <taxon>Nitrosomonadaceae</taxon>
        <taxon>Nitrosovibrio</taxon>
    </lineage>
</organism>
<protein>
    <submittedName>
        <fullName evidence="2">Uncharacterized protein</fullName>
    </submittedName>
</protein>
<reference evidence="2 3" key="1">
    <citation type="submission" date="2016-10" db="EMBL/GenBank/DDBJ databases">
        <authorList>
            <person name="de Groot N.N."/>
        </authorList>
    </citation>
    <scope>NUCLEOTIDE SEQUENCE [LARGE SCALE GENOMIC DNA]</scope>
    <source>
        <strain evidence="2 3">Nv1</strain>
    </source>
</reference>
<accession>A0A1H7NF16</accession>
<keyword evidence="1" id="KW-0812">Transmembrane</keyword>
<evidence type="ECO:0000256" key="1">
    <source>
        <dbReference type="SAM" id="Phobius"/>
    </source>
</evidence>
<dbReference type="Proteomes" id="UP000198620">
    <property type="component" value="Unassembled WGS sequence"/>
</dbReference>
<name>A0A1H7NF16_9PROT</name>
<sequence>MLDFQGKSHGFIQPLDLPGHKPRACLYLYMLLVLHRTTCLSVPKLLLALELPVRLKLLPLNSFLHLKLNLSFLHLHGVLALAIPCLSFVLPLLKSLNLNL</sequence>
<keyword evidence="1" id="KW-1133">Transmembrane helix</keyword>
<evidence type="ECO:0000313" key="3">
    <source>
        <dbReference type="Proteomes" id="UP000198620"/>
    </source>
</evidence>
<evidence type="ECO:0000313" key="2">
    <source>
        <dbReference type="EMBL" id="SEL21575.1"/>
    </source>
</evidence>
<keyword evidence="3" id="KW-1185">Reference proteome</keyword>